<dbReference type="OrthoDB" id="2746457at2759"/>
<dbReference type="AlphaFoldDB" id="A0A371CXA5"/>
<keyword evidence="2" id="KW-1185">Reference proteome</keyword>
<organism evidence="1 2">
    <name type="scientific">Lentinus brumalis</name>
    <dbReference type="NCBI Taxonomy" id="2498619"/>
    <lineage>
        <taxon>Eukaryota</taxon>
        <taxon>Fungi</taxon>
        <taxon>Dikarya</taxon>
        <taxon>Basidiomycota</taxon>
        <taxon>Agaricomycotina</taxon>
        <taxon>Agaricomycetes</taxon>
        <taxon>Polyporales</taxon>
        <taxon>Polyporaceae</taxon>
        <taxon>Lentinus</taxon>
    </lineage>
</organism>
<protein>
    <submittedName>
        <fullName evidence="1">Uncharacterized protein</fullName>
    </submittedName>
</protein>
<evidence type="ECO:0000313" key="1">
    <source>
        <dbReference type="EMBL" id="RDX44922.1"/>
    </source>
</evidence>
<sequence length="136" mass="14379">MLLSRAVTVSEQIIDTFSEIEFPTVKLVDGGLLGLRADGPVDTVDLDVDAGNPTIFAPTNVGAAKMYCGVVGTSPHGGNPVHPLLMLHGDTDSFSLCTGSSTFYDKPLDVLVYKAEDNGVYDFASCREIAVQLVDA</sequence>
<dbReference type="Proteomes" id="UP000256964">
    <property type="component" value="Unassembled WGS sequence"/>
</dbReference>
<proteinExistence type="predicted"/>
<accession>A0A371CXA5</accession>
<evidence type="ECO:0000313" key="2">
    <source>
        <dbReference type="Proteomes" id="UP000256964"/>
    </source>
</evidence>
<gene>
    <name evidence="1" type="ORF">OH76DRAFT_1408529</name>
</gene>
<name>A0A371CXA5_9APHY</name>
<reference evidence="1 2" key="1">
    <citation type="journal article" date="2018" name="Biotechnol. Biofuels">
        <title>Integrative visual omics of the white-rot fungus Polyporus brumalis exposes the biotechnological potential of its oxidative enzymes for delignifying raw plant biomass.</title>
        <authorList>
            <person name="Miyauchi S."/>
            <person name="Rancon A."/>
            <person name="Drula E."/>
            <person name="Hage H."/>
            <person name="Chaduli D."/>
            <person name="Favel A."/>
            <person name="Grisel S."/>
            <person name="Henrissat B."/>
            <person name="Herpoel-Gimbert I."/>
            <person name="Ruiz-Duenas F.J."/>
            <person name="Chevret D."/>
            <person name="Hainaut M."/>
            <person name="Lin J."/>
            <person name="Wang M."/>
            <person name="Pangilinan J."/>
            <person name="Lipzen A."/>
            <person name="Lesage-Meessen L."/>
            <person name="Navarro D."/>
            <person name="Riley R."/>
            <person name="Grigoriev I.V."/>
            <person name="Zhou S."/>
            <person name="Raouche S."/>
            <person name="Rosso M.N."/>
        </authorList>
    </citation>
    <scope>NUCLEOTIDE SEQUENCE [LARGE SCALE GENOMIC DNA]</scope>
    <source>
        <strain evidence="1 2">BRFM 1820</strain>
    </source>
</reference>
<dbReference type="EMBL" id="KZ857443">
    <property type="protein sequence ID" value="RDX44922.1"/>
    <property type="molecule type" value="Genomic_DNA"/>
</dbReference>